<dbReference type="RefSeq" id="WP_203917057.1">
    <property type="nucleotide sequence ID" value="NZ_BONZ01000013.1"/>
</dbReference>
<protein>
    <recommendedName>
        <fullName evidence="3">Glycolipid-binding domain-containing protein</fullName>
    </recommendedName>
</protein>
<evidence type="ECO:0000313" key="1">
    <source>
        <dbReference type="EMBL" id="GIH13424.1"/>
    </source>
</evidence>
<sequence>MAVSPRSLMWQRLDTSGMEHVLFEDRSGLYARGTMVAATPVPYTCTYELLADASWSCHRLTVSVEGAGWLRSVKLERPDGRWHVTSGEQGNLDAALVAAGHPRSGLPGTEDPDRLAGALDVDLAYCPLVNTLPIRRLGLLSAPPGTAHTITAAWVLVPELVVMPTRQTYTLVNPGTVRFASGDFTADLSVDANGYVTHYPGLASQLPA</sequence>
<evidence type="ECO:0008006" key="3">
    <source>
        <dbReference type="Google" id="ProtNLM"/>
    </source>
</evidence>
<dbReference type="Proteomes" id="UP000642748">
    <property type="component" value="Unassembled WGS sequence"/>
</dbReference>
<evidence type="ECO:0000313" key="2">
    <source>
        <dbReference type="Proteomes" id="UP000642748"/>
    </source>
</evidence>
<proteinExistence type="predicted"/>
<dbReference type="InterPro" id="IPR009467">
    <property type="entry name" value="Glycolipid-bd_prot_put"/>
</dbReference>
<reference evidence="1" key="1">
    <citation type="submission" date="2021-01" db="EMBL/GenBank/DDBJ databases">
        <title>Whole genome shotgun sequence of Rugosimonospora africana NBRC 104875.</title>
        <authorList>
            <person name="Komaki H."/>
            <person name="Tamura T."/>
        </authorList>
    </citation>
    <scope>NUCLEOTIDE SEQUENCE</scope>
    <source>
        <strain evidence="1">NBRC 104875</strain>
    </source>
</reference>
<accession>A0A8J3QM11</accession>
<keyword evidence="2" id="KW-1185">Reference proteome</keyword>
<comment type="caution">
    <text evidence="1">The sequence shown here is derived from an EMBL/GenBank/DDBJ whole genome shotgun (WGS) entry which is preliminary data.</text>
</comment>
<name>A0A8J3QM11_9ACTN</name>
<organism evidence="1 2">
    <name type="scientific">Rugosimonospora africana</name>
    <dbReference type="NCBI Taxonomy" id="556532"/>
    <lineage>
        <taxon>Bacteria</taxon>
        <taxon>Bacillati</taxon>
        <taxon>Actinomycetota</taxon>
        <taxon>Actinomycetes</taxon>
        <taxon>Micromonosporales</taxon>
        <taxon>Micromonosporaceae</taxon>
        <taxon>Rugosimonospora</taxon>
    </lineage>
</organism>
<dbReference type="Pfam" id="PF06475">
    <property type="entry name" value="Glycolipid_bind"/>
    <property type="match status" value="1"/>
</dbReference>
<gene>
    <name evidence="1" type="ORF">Raf01_15960</name>
</gene>
<dbReference type="AlphaFoldDB" id="A0A8J3QM11"/>
<dbReference type="SUPFAM" id="SSF159275">
    <property type="entry name" value="PA1994-like"/>
    <property type="match status" value="1"/>
</dbReference>
<dbReference type="EMBL" id="BONZ01000013">
    <property type="protein sequence ID" value="GIH13424.1"/>
    <property type="molecule type" value="Genomic_DNA"/>
</dbReference>